<name>A0A0M9EQC0_FUSLA</name>
<feature type="coiled-coil region" evidence="1">
    <location>
        <begin position="195"/>
        <end position="225"/>
    </location>
</feature>
<evidence type="ECO:0000313" key="3">
    <source>
        <dbReference type="Proteomes" id="UP000037904"/>
    </source>
</evidence>
<dbReference type="Proteomes" id="UP000037904">
    <property type="component" value="Unassembled WGS sequence"/>
</dbReference>
<proteinExistence type="predicted"/>
<accession>A0A0M9EQC0</accession>
<keyword evidence="3" id="KW-1185">Reference proteome</keyword>
<sequence length="275" mass="31858">MASALPDSNQAVPPLSYPGDTYTTCITSAYKALKRRFSLILQKNDSLTKKEKSLRQQLNQALRDNFQIRGELRRLHESYDILARDAGRISMERSQVYEQLENERFERELGDLVLNQYKDEIKERKQEIEREVFKKELGDLLLAQYRGEIEAQDRAIREKDIHIEAFKASVAAASSEISTLNLEVLNWKRRVTIGEEQILNLARKLEGNNEQITRQNTVIAQLEKERSEAMDGCRYFEAQIGELKTTYHELLLRVNALSAGYHEDEQTKEEAVKAH</sequence>
<evidence type="ECO:0000313" key="2">
    <source>
        <dbReference type="EMBL" id="KPA37709.1"/>
    </source>
</evidence>
<keyword evidence="1" id="KW-0175">Coiled coil</keyword>
<reference evidence="2 3" key="1">
    <citation type="submission" date="2015-04" db="EMBL/GenBank/DDBJ databases">
        <title>The draft genome sequence of Fusarium langsethiae, a T-2/HT-2 mycotoxin producer.</title>
        <authorList>
            <person name="Lysoe E."/>
            <person name="Divon H.H."/>
            <person name="Terzi V."/>
            <person name="Orru L."/>
            <person name="Lamontanara A."/>
            <person name="Kolseth A.-K."/>
            <person name="Frandsen R.J."/>
            <person name="Nielsen K."/>
            <person name="Thrane U."/>
        </authorList>
    </citation>
    <scope>NUCLEOTIDE SEQUENCE [LARGE SCALE GENOMIC DNA]</scope>
    <source>
        <strain evidence="2 3">Fl201059</strain>
    </source>
</reference>
<organism evidence="2 3">
    <name type="scientific">Fusarium langsethiae</name>
    <dbReference type="NCBI Taxonomy" id="179993"/>
    <lineage>
        <taxon>Eukaryota</taxon>
        <taxon>Fungi</taxon>
        <taxon>Dikarya</taxon>
        <taxon>Ascomycota</taxon>
        <taxon>Pezizomycotina</taxon>
        <taxon>Sordariomycetes</taxon>
        <taxon>Hypocreomycetidae</taxon>
        <taxon>Hypocreales</taxon>
        <taxon>Nectriaceae</taxon>
        <taxon>Fusarium</taxon>
    </lineage>
</organism>
<evidence type="ECO:0000256" key="1">
    <source>
        <dbReference type="SAM" id="Coils"/>
    </source>
</evidence>
<gene>
    <name evidence="2" type="ORF">FLAG1_09464</name>
</gene>
<dbReference type="OrthoDB" id="4664347at2759"/>
<comment type="caution">
    <text evidence="2">The sequence shown here is derived from an EMBL/GenBank/DDBJ whole genome shotgun (WGS) entry which is preliminary data.</text>
</comment>
<dbReference type="EMBL" id="JXCE01000369">
    <property type="protein sequence ID" value="KPA37709.1"/>
    <property type="molecule type" value="Genomic_DNA"/>
</dbReference>
<dbReference type="AlphaFoldDB" id="A0A0M9EQC0"/>
<protein>
    <submittedName>
        <fullName evidence="2">Uncharacterized protein</fullName>
    </submittedName>
</protein>